<dbReference type="EMBL" id="CAOQHR010000007">
    <property type="protein sequence ID" value="CAI6336774.1"/>
    <property type="molecule type" value="Genomic_DNA"/>
</dbReference>
<evidence type="ECO:0000313" key="5">
    <source>
        <dbReference type="EMBL" id="CAI6336774.1"/>
    </source>
</evidence>
<feature type="compositionally biased region" description="Low complexity" evidence="1">
    <location>
        <begin position="668"/>
        <end position="689"/>
    </location>
</feature>
<feature type="compositionally biased region" description="Basic residues" evidence="1">
    <location>
        <begin position="493"/>
        <end position="504"/>
    </location>
</feature>
<feature type="compositionally biased region" description="Basic and acidic residues" evidence="1">
    <location>
        <begin position="729"/>
        <end position="747"/>
    </location>
</feature>
<feature type="domain" description="DUF7223" evidence="4">
    <location>
        <begin position="212"/>
        <end position="473"/>
    </location>
</feature>
<feature type="chain" id="PRO_5040723647" evidence="2">
    <location>
        <begin position="27"/>
        <end position="1073"/>
    </location>
</feature>
<feature type="compositionally biased region" description="Basic and acidic residues" evidence="1">
    <location>
        <begin position="555"/>
        <end position="569"/>
    </location>
</feature>
<feature type="domain" description="DUF7029" evidence="3">
    <location>
        <begin position="90"/>
        <end position="190"/>
    </location>
</feature>
<dbReference type="Proteomes" id="UP001152607">
    <property type="component" value="Unassembled WGS sequence"/>
</dbReference>
<dbReference type="Pfam" id="PF23865">
    <property type="entry name" value="DUF7223"/>
    <property type="match status" value="1"/>
</dbReference>
<comment type="caution">
    <text evidence="5">The sequence shown here is derived from an EMBL/GenBank/DDBJ whole genome shotgun (WGS) entry which is preliminary data.</text>
</comment>
<feature type="compositionally biased region" description="Low complexity" evidence="1">
    <location>
        <begin position="534"/>
        <end position="554"/>
    </location>
</feature>
<gene>
    <name evidence="5" type="ORF">PDIGIT_LOCUS9880</name>
</gene>
<dbReference type="InterPro" id="IPR055647">
    <property type="entry name" value="DUF7223"/>
</dbReference>
<proteinExistence type="predicted"/>
<feature type="region of interest" description="Disordered" evidence="1">
    <location>
        <begin position="478"/>
        <end position="765"/>
    </location>
</feature>
<sequence length="1073" mass="116969">MESRSRVASFSLFLPVLLLLSTLSLAFDVPDLELLPLTKHRKRYSFHKRQENGNDTLDGLDLQNTGVFLWGVETATSNLIANLTLDFARDYEAILDMDDFAGLVKSIDCTAPEISLDFNSEKAFGKAHEAWDWVKQDDNYTFVLVASAEACDAETRRQPFLVNDLVFDEKDNRVIMQAVLKTWEDIAESYSFKIYNEPLPAGATAKRDGTTLNVAHDFSRSLFNTNAKGLDIGVSCSDCGTEGSVLIDFDIGKILGVPAGASISVTPQNIAAQVLLSLELNGNLASGWAPSALNVVSVPITGINIAGVFKVGVFLTVDLGFEIGEWVGTAQASMGARMAIPNTSVLKINLFGKGDTQVAGWVPTFTKIPPSLSAKVEGSAEAYAQAGIEVTATGLKQGFTVGVDMKMPYIRADFSAMADTRGVCGTEKTMGVDLQADIGAELLASAATGDNAPFWTYTLFDKTLGTLIDKCYPFGPENAQASGDGNGGNHQPPKSKSRPSKSKTSKPVNKSPKSTRSSAPVATAKPITKKPKSSPKGSKTPPKTSKTISSTKAPKSSDKASDKPSDKSSTRASNKSDSPSKTSSTAEKTSSASSPSVSGTSKSDSSDLQPSSESNSDRRSSHSTTGASSSTSKSSSATGDPSSTVFSTVTTSGSWNSTRTRENETTKTAVSSSISSISSSTLASSSLSVDPSVCSMGTGTGTKTANACRKTDSCTIQDPDVGGEDGFGDEFKKLKRDPDARRRALEKRGKKKGQPCASSSNPDAKKWELKSANFESSGTLDKSNSGIWWGWEEPNQQCDYSWSSDYNKDNDYDTEHVMEWQVITDFFATMQSKGEMFDHPDPRKASTDGTKQVDFCTYWYESWNLGNDQAFTITISGSDKLTPWDHIAASYPSGSNQWKAELIALQRNINAPPKSSLFMDDAPLVWKQKDMVPWIASRDRRGKVLERMRLFLGVRKYLSEDEVRKIFKRQKEGMAAILDELDTSMSSHARVESGTTFTPWRKQNFKDQWNSFMDDKWKKAVTKHANVMNHYESELRKAWCPNIPAAEDKDFCDKLKDLWDQYKQHSGTFNRPW</sequence>
<feature type="compositionally biased region" description="Polar residues" evidence="1">
    <location>
        <begin position="511"/>
        <end position="520"/>
    </location>
</feature>
<keyword evidence="6" id="KW-1185">Reference proteome</keyword>
<feature type="compositionally biased region" description="Polar residues" evidence="1">
    <location>
        <begin position="695"/>
        <end position="705"/>
    </location>
</feature>
<keyword evidence="2" id="KW-0732">Signal</keyword>
<evidence type="ECO:0000259" key="4">
    <source>
        <dbReference type="Pfam" id="PF23865"/>
    </source>
</evidence>
<dbReference type="OrthoDB" id="160645at2759"/>
<feature type="compositionally biased region" description="Low complexity" evidence="1">
    <location>
        <begin position="573"/>
        <end position="614"/>
    </location>
</feature>
<feature type="signal peptide" evidence="2">
    <location>
        <begin position="1"/>
        <end position="26"/>
    </location>
</feature>
<evidence type="ECO:0000256" key="2">
    <source>
        <dbReference type="SAM" id="SignalP"/>
    </source>
</evidence>
<evidence type="ECO:0000256" key="1">
    <source>
        <dbReference type="SAM" id="MobiDB-lite"/>
    </source>
</evidence>
<feature type="compositionally biased region" description="Low complexity" evidence="1">
    <location>
        <begin position="622"/>
        <end position="652"/>
    </location>
</feature>
<name>A0A9W4UJD9_9PLEO</name>
<organism evidence="5 6">
    <name type="scientific">Periconia digitata</name>
    <dbReference type="NCBI Taxonomy" id="1303443"/>
    <lineage>
        <taxon>Eukaryota</taxon>
        <taxon>Fungi</taxon>
        <taxon>Dikarya</taxon>
        <taxon>Ascomycota</taxon>
        <taxon>Pezizomycotina</taxon>
        <taxon>Dothideomycetes</taxon>
        <taxon>Pleosporomycetidae</taxon>
        <taxon>Pleosporales</taxon>
        <taxon>Massarineae</taxon>
        <taxon>Periconiaceae</taxon>
        <taxon>Periconia</taxon>
    </lineage>
</organism>
<evidence type="ECO:0000313" key="6">
    <source>
        <dbReference type="Proteomes" id="UP001152607"/>
    </source>
</evidence>
<protein>
    <submittedName>
        <fullName evidence="5">Uncharacterized protein</fullName>
    </submittedName>
</protein>
<dbReference type="Pfam" id="PF22974">
    <property type="entry name" value="DUF7029"/>
    <property type="match status" value="1"/>
</dbReference>
<dbReference type="AlphaFoldDB" id="A0A9W4UJD9"/>
<dbReference type="InterPro" id="IPR054293">
    <property type="entry name" value="DUF7029"/>
</dbReference>
<evidence type="ECO:0000259" key="3">
    <source>
        <dbReference type="Pfam" id="PF22974"/>
    </source>
</evidence>
<reference evidence="5" key="1">
    <citation type="submission" date="2023-01" db="EMBL/GenBank/DDBJ databases">
        <authorList>
            <person name="Van Ghelder C."/>
            <person name="Rancurel C."/>
        </authorList>
    </citation>
    <scope>NUCLEOTIDE SEQUENCE</scope>
    <source>
        <strain evidence="5">CNCM I-4278</strain>
    </source>
</reference>
<accession>A0A9W4UJD9</accession>